<dbReference type="EMBL" id="CP053923">
    <property type="protein sequence ID" value="QNT71014.1"/>
    <property type="molecule type" value="Genomic_DNA"/>
</dbReference>
<dbReference type="KEGG" id="dvn:HQ394_18995"/>
<dbReference type="RefSeq" id="WP_190261475.1">
    <property type="nucleotide sequence ID" value="NZ_CP053923.1"/>
</dbReference>
<dbReference type="InterPro" id="IPR027417">
    <property type="entry name" value="P-loop_NTPase"/>
</dbReference>
<protein>
    <recommendedName>
        <fullName evidence="3">ATP-binding protein</fullName>
    </recommendedName>
</protein>
<reference evidence="1 2" key="1">
    <citation type="submission" date="2020-05" db="EMBL/GenBank/DDBJ databases">
        <title>Complete closed genome sequence of Defluviicoccus vanus.</title>
        <authorList>
            <person name="Bessarab I."/>
            <person name="Arumugam K."/>
            <person name="Maszenan A.M."/>
            <person name="Seviour R.J."/>
            <person name="Williams R.B."/>
        </authorList>
    </citation>
    <scope>NUCLEOTIDE SEQUENCE [LARGE SCALE GENOMIC DNA]</scope>
    <source>
        <strain evidence="1 2">Ben 114</strain>
    </source>
</reference>
<proteinExistence type="predicted"/>
<accession>A0A7H1N5M8</accession>
<dbReference type="AlphaFoldDB" id="A0A7H1N5M8"/>
<evidence type="ECO:0000313" key="1">
    <source>
        <dbReference type="EMBL" id="QNT71014.1"/>
    </source>
</evidence>
<evidence type="ECO:0008006" key="3">
    <source>
        <dbReference type="Google" id="ProtNLM"/>
    </source>
</evidence>
<name>A0A7H1N5M8_9PROT</name>
<dbReference type="Proteomes" id="UP000516369">
    <property type="component" value="Chromosome"/>
</dbReference>
<dbReference type="SUPFAM" id="SSF52540">
    <property type="entry name" value="P-loop containing nucleoside triphosphate hydrolases"/>
    <property type="match status" value="1"/>
</dbReference>
<organism evidence="1 2">
    <name type="scientific">Defluviicoccus vanus</name>
    <dbReference type="NCBI Taxonomy" id="111831"/>
    <lineage>
        <taxon>Bacteria</taxon>
        <taxon>Pseudomonadati</taxon>
        <taxon>Pseudomonadota</taxon>
        <taxon>Alphaproteobacteria</taxon>
        <taxon>Rhodospirillales</taxon>
        <taxon>Rhodospirillaceae</taxon>
        <taxon>Defluviicoccus</taxon>
    </lineage>
</organism>
<evidence type="ECO:0000313" key="2">
    <source>
        <dbReference type="Proteomes" id="UP000516369"/>
    </source>
</evidence>
<keyword evidence="2" id="KW-1185">Reference proteome</keyword>
<gene>
    <name evidence="1" type="ORF">HQ394_18995</name>
</gene>
<sequence length="454" mass="52010">MPAEGHPRPAQTLQEISAQTLQEPLKSGDPRYADVSAGRGTRELQKMRLCIEDHRARDNRYAKIAFTGHRGAGKSTELLRLEHDLGDRFTCLHLFVDENLIRDCDYTDLLLWMVDAVVDRFASDRHPLKQQHVESVEWFAEKTLEDTSTVKAEIAAEMELKGQTKADWWVASLRLLARIKSRIQGNIEQRKVIRQTLQNYGRELVDRVNILLDQAQNALEKANKAPDLLIVQDNLDRLPEEVCRRLFFQNGDLLKQLRAHVIFTVPIAMILAPWNIGTVFENRFTMPMIKISNLDNEAYQPGIDALVRLVAARADVDAVFTSNDIVAFLARMSGGSVRDLLRLINYAQLEARTDGKTQIDQASADAAVKELRIDFERLLIPRHVYFPLLREIHQTKADWESPEQKTDATSVKQQREFFSELLLNGSVLEYNGDRSWYDVHPIVQRIDTFNDNAE</sequence>